<dbReference type="Gene3D" id="1.20.1270.280">
    <property type="match status" value="1"/>
</dbReference>
<dbReference type="Gene3D" id="3.10.490.20">
    <property type="match status" value="1"/>
</dbReference>
<dbReference type="InterPro" id="IPR043160">
    <property type="entry name" value="Dynein_C_barrel"/>
</dbReference>
<organism evidence="4 5">
    <name type="scientific">Fasciolopsis buskii</name>
    <dbReference type="NCBI Taxonomy" id="27845"/>
    <lineage>
        <taxon>Eukaryota</taxon>
        <taxon>Metazoa</taxon>
        <taxon>Spiralia</taxon>
        <taxon>Lophotrochozoa</taxon>
        <taxon>Platyhelminthes</taxon>
        <taxon>Trematoda</taxon>
        <taxon>Digenea</taxon>
        <taxon>Plagiorchiida</taxon>
        <taxon>Echinostomata</taxon>
        <taxon>Echinostomatoidea</taxon>
        <taxon>Fasciolidae</taxon>
        <taxon>Fasciolopsis</taxon>
    </lineage>
</organism>
<evidence type="ECO:0000259" key="1">
    <source>
        <dbReference type="Pfam" id="PF03028"/>
    </source>
</evidence>
<accession>A0A8E0RLT1</accession>
<dbReference type="InterPro" id="IPR026983">
    <property type="entry name" value="DHC"/>
</dbReference>
<dbReference type="GO" id="GO:0007018">
    <property type="term" value="P:microtubule-based movement"/>
    <property type="evidence" value="ECO:0007669"/>
    <property type="project" value="InterPro"/>
</dbReference>
<dbReference type="Pfam" id="PF03028">
    <property type="entry name" value="Dynein_heavy"/>
    <property type="match status" value="1"/>
</dbReference>
<dbReference type="Gene3D" id="3.40.50.300">
    <property type="entry name" value="P-loop containing nucleotide triphosphate hydrolases"/>
    <property type="match status" value="1"/>
</dbReference>
<dbReference type="InterPro" id="IPR041228">
    <property type="entry name" value="Dynein_C"/>
</dbReference>
<dbReference type="InterPro" id="IPR027417">
    <property type="entry name" value="P-loop_NTPase"/>
</dbReference>
<proteinExistence type="predicted"/>
<dbReference type="PANTHER" id="PTHR46961:SF19">
    <property type="entry name" value="DYNEIN HEAVY CHAIN 5, AXONEMAL"/>
    <property type="match status" value="1"/>
</dbReference>
<dbReference type="GO" id="GO:0008569">
    <property type="term" value="F:minus-end-directed microtubule motor activity"/>
    <property type="evidence" value="ECO:0007669"/>
    <property type="project" value="InterPro"/>
</dbReference>
<dbReference type="OrthoDB" id="286107at2759"/>
<reference evidence="4" key="1">
    <citation type="submission" date="2019-05" db="EMBL/GenBank/DDBJ databases">
        <title>Annotation for the trematode Fasciolopsis buski.</title>
        <authorList>
            <person name="Choi Y.-J."/>
        </authorList>
    </citation>
    <scope>NUCLEOTIDE SEQUENCE</scope>
    <source>
        <strain evidence="4">HT</strain>
        <tissue evidence="4">Whole worm</tissue>
    </source>
</reference>
<dbReference type="PANTHER" id="PTHR46961">
    <property type="entry name" value="DYNEIN HEAVY CHAIN 1, AXONEMAL-LIKE PROTEIN"/>
    <property type="match status" value="1"/>
</dbReference>
<dbReference type="Pfam" id="PF18199">
    <property type="entry name" value="Dynein_C"/>
    <property type="match status" value="3"/>
</dbReference>
<keyword evidence="5" id="KW-1185">Reference proteome</keyword>
<dbReference type="AlphaFoldDB" id="A0A8E0RLT1"/>
<comment type="caution">
    <text evidence="4">The sequence shown here is derived from an EMBL/GenBank/DDBJ whole genome shotgun (WGS) entry which is preliminary data.</text>
</comment>
<dbReference type="GO" id="GO:0045505">
    <property type="term" value="F:dynein intermediate chain binding"/>
    <property type="evidence" value="ECO:0007669"/>
    <property type="project" value="InterPro"/>
</dbReference>
<dbReference type="InterPro" id="IPR042219">
    <property type="entry name" value="AAA_lid_11_sf"/>
</dbReference>
<evidence type="ECO:0000313" key="4">
    <source>
        <dbReference type="EMBL" id="KAA0184667.1"/>
    </source>
</evidence>
<dbReference type="InterPro" id="IPR041658">
    <property type="entry name" value="AAA_lid_11"/>
</dbReference>
<dbReference type="EMBL" id="LUCM01010983">
    <property type="protein sequence ID" value="KAA0184667.1"/>
    <property type="molecule type" value="Genomic_DNA"/>
</dbReference>
<dbReference type="GO" id="GO:0051959">
    <property type="term" value="F:dynein light intermediate chain binding"/>
    <property type="evidence" value="ECO:0007669"/>
    <property type="project" value="InterPro"/>
</dbReference>
<feature type="domain" description="Dynein heavy chain region D6 P-loop" evidence="1">
    <location>
        <begin position="1"/>
        <end position="61"/>
    </location>
</feature>
<feature type="domain" description="Dynein heavy chain C-terminal" evidence="3">
    <location>
        <begin position="618"/>
        <end position="663"/>
    </location>
</feature>
<feature type="domain" description="Dynein heavy chain C-terminal" evidence="3">
    <location>
        <begin position="332"/>
        <end position="438"/>
    </location>
</feature>
<dbReference type="InterPro" id="IPR004273">
    <property type="entry name" value="Dynein_heavy_D6_P-loop"/>
</dbReference>
<dbReference type="Proteomes" id="UP000728185">
    <property type="component" value="Unassembled WGS sequence"/>
</dbReference>
<dbReference type="FunFam" id="1.10.8.720:FF:000004">
    <property type="entry name" value="Dynein heavy chain 5, axonemal"/>
    <property type="match status" value="1"/>
</dbReference>
<feature type="domain" description="Dynein heavy chain C-terminal" evidence="3">
    <location>
        <begin position="439"/>
        <end position="522"/>
    </location>
</feature>
<gene>
    <name evidence="4" type="ORF">FBUS_10155</name>
</gene>
<feature type="domain" description="Dynein heavy chain AAA lid" evidence="2">
    <location>
        <begin position="153"/>
        <end position="298"/>
    </location>
</feature>
<evidence type="ECO:0000313" key="5">
    <source>
        <dbReference type="Proteomes" id="UP000728185"/>
    </source>
</evidence>
<dbReference type="Pfam" id="PF18198">
    <property type="entry name" value="AAA_lid_11"/>
    <property type="match status" value="1"/>
</dbReference>
<sequence length="667" mass="75421">MGQGQEGQAKQAIHTAQTEGSWVLLQNCHLCVDYLNELCTMFMENAARMIVSRATFTLLVSENSTNTSDTNGQEPVIGSNNNINRLYSNAPNELRDTFRLWITTEEHEKFPVNLLQISIKFSNEPPEGIKASLLRTYGDLTQDFLDSCIGSEWKAILYTLAFLHCTVQERRKYGSLGWSASYNFTQADFNATIQFIQNHIDFVEFTKRNLKNSGIDWKCVRYMIAEIQYGGRITDNFDLRLLHTFTRVFFHESMFAPDFELATNYRVPHLSTLSQYEQHIQSLPSRDSPEAFHLHVNADIEYATRAATYIIDCIQNMEPKEGNTMILSGVHGDERESSSEAADTRESIVAQVCYEMLTKLPEPISPLRMRDRLEAIGSFHPMTVFLRQELDRLNHVLVVVASTLNDLLMVVEGVVVMSHSLGESMNAIYEARVPPDWVKGFLTGIRQEIARKKTGWSLDSVMLVNRVTRFFLDELEEYPVDGVYVHGLYLQGAAWDHRNGLLVESRPKQLYDMLPVVNITAQLQTGPGQFVGGFSTLEAPPGKFIFRPAKTKHKKQTVLPTPGLGLAVPLVVNKSRKGGSMCAPISVTDSDTSLPRRKGNLDSTQSEYTSSKMQNYSENGFNKVYIAPVYKKRQRTLQNYVTSLKVACSKNSDHWTLRGVAVLGDFR</sequence>
<protein>
    <submittedName>
        <fullName evidence="4">Dynein heavy chain 5 axonemal</fullName>
    </submittedName>
</protein>
<evidence type="ECO:0000259" key="3">
    <source>
        <dbReference type="Pfam" id="PF18199"/>
    </source>
</evidence>
<name>A0A8E0RLT1_9TREM</name>
<dbReference type="Gene3D" id="1.10.8.720">
    <property type="entry name" value="Region D6 of dynein motor"/>
    <property type="match status" value="1"/>
</dbReference>
<dbReference type="GO" id="GO:0030286">
    <property type="term" value="C:dynein complex"/>
    <property type="evidence" value="ECO:0007669"/>
    <property type="project" value="InterPro"/>
</dbReference>
<evidence type="ECO:0000259" key="2">
    <source>
        <dbReference type="Pfam" id="PF18198"/>
    </source>
</evidence>